<dbReference type="Pfam" id="PF04198">
    <property type="entry name" value="Sugar-bind"/>
    <property type="match status" value="1"/>
</dbReference>
<feature type="domain" description="Sugar-binding" evidence="5">
    <location>
        <begin position="67"/>
        <end position="321"/>
    </location>
</feature>
<keyword evidence="7" id="KW-1185">Reference proteome</keyword>
<evidence type="ECO:0000259" key="5">
    <source>
        <dbReference type="Pfam" id="PF04198"/>
    </source>
</evidence>
<keyword evidence="3 6" id="KW-0238">DNA-binding</keyword>
<dbReference type="Gene3D" id="3.40.50.1360">
    <property type="match status" value="1"/>
</dbReference>
<evidence type="ECO:0000256" key="2">
    <source>
        <dbReference type="ARBA" id="ARBA00023015"/>
    </source>
</evidence>
<dbReference type="STRING" id="1122133.SAMN02745157_0122"/>
<evidence type="ECO:0000313" key="7">
    <source>
        <dbReference type="Proteomes" id="UP000184485"/>
    </source>
</evidence>
<dbReference type="InterPro" id="IPR007324">
    <property type="entry name" value="Sugar-bd_dom_put"/>
</dbReference>
<comment type="similarity">
    <text evidence="1">Belongs to the SorC transcriptional regulatory family.</text>
</comment>
<dbReference type="RefSeq" id="WP_073058629.1">
    <property type="nucleotide sequence ID" value="NZ_FQUP01000011.1"/>
</dbReference>
<dbReference type="EMBL" id="FQUP01000011">
    <property type="protein sequence ID" value="SHG99299.1"/>
    <property type="molecule type" value="Genomic_DNA"/>
</dbReference>
<dbReference type="SUPFAM" id="SSF100950">
    <property type="entry name" value="NagB/RpiA/CoA transferase-like"/>
    <property type="match status" value="1"/>
</dbReference>
<keyword evidence="4" id="KW-0804">Transcription</keyword>
<accession>A0A1M5PCV8</accession>
<dbReference type="InterPro" id="IPR051054">
    <property type="entry name" value="SorC_transcr_regulators"/>
</dbReference>
<name>A0A1M5PCV8_9HYPH</name>
<evidence type="ECO:0000256" key="4">
    <source>
        <dbReference type="ARBA" id="ARBA00023163"/>
    </source>
</evidence>
<gene>
    <name evidence="6" type="ORF">SAMN02745157_0122</name>
</gene>
<dbReference type="PANTHER" id="PTHR34294">
    <property type="entry name" value="TRANSCRIPTIONAL REGULATOR-RELATED"/>
    <property type="match status" value="1"/>
</dbReference>
<protein>
    <submittedName>
        <fullName evidence="6">DNA-binding transcriptional regulator LsrR, DeoR family</fullName>
    </submittedName>
</protein>
<dbReference type="GO" id="GO:0003677">
    <property type="term" value="F:DNA binding"/>
    <property type="evidence" value="ECO:0007669"/>
    <property type="project" value="UniProtKB-KW"/>
</dbReference>
<dbReference type="InterPro" id="IPR036388">
    <property type="entry name" value="WH-like_DNA-bd_sf"/>
</dbReference>
<dbReference type="InterPro" id="IPR037171">
    <property type="entry name" value="NagB/RpiA_transferase-like"/>
</dbReference>
<keyword evidence="2" id="KW-0805">Transcription regulation</keyword>
<organism evidence="6 7">
    <name type="scientific">Kaistia soli DSM 19436</name>
    <dbReference type="NCBI Taxonomy" id="1122133"/>
    <lineage>
        <taxon>Bacteria</taxon>
        <taxon>Pseudomonadati</taxon>
        <taxon>Pseudomonadota</taxon>
        <taxon>Alphaproteobacteria</taxon>
        <taxon>Hyphomicrobiales</taxon>
        <taxon>Kaistiaceae</taxon>
        <taxon>Kaistia</taxon>
    </lineage>
</organism>
<evidence type="ECO:0000256" key="1">
    <source>
        <dbReference type="ARBA" id="ARBA00010466"/>
    </source>
</evidence>
<dbReference type="OrthoDB" id="9808171at2"/>
<evidence type="ECO:0000313" key="6">
    <source>
        <dbReference type="EMBL" id="SHG99299.1"/>
    </source>
</evidence>
<dbReference type="GO" id="GO:0030246">
    <property type="term" value="F:carbohydrate binding"/>
    <property type="evidence" value="ECO:0007669"/>
    <property type="project" value="InterPro"/>
</dbReference>
<proteinExistence type="inferred from homology"/>
<reference evidence="6 7" key="1">
    <citation type="submission" date="2016-11" db="EMBL/GenBank/DDBJ databases">
        <authorList>
            <person name="Jaros S."/>
            <person name="Januszkiewicz K."/>
            <person name="Wedrychowicz H."/>
        </authorList>
    </citation>
    <scope>NUCLEOTIDE SEQUENCE [LARGE SCALE GENOMIC DNA]</scope>
    <source>
        <strain evidence="6 7">DSM 19436</strain>
    </source>
</reference>
<dbReference type="Proteomes" id="UP000184485">
    <property type="component" value="Unassembled WGS sequence"/>
</dbReference>
<dbReference type="AlphaFoldDB" id="A0A1M5PCV8"/>
<sequence>MASVAERPDAAGEKRLDLAARAAWLYYFKGRTQEQIATELNISRQIVQRLVALANSERLIRFQLVHPLAEAIELADRLKDRFGLIYCDVCLNESGSTEDIPSVASQATFYLENVILQQKAPLTIGMGSGGAMREVSRRLPPMDRPQHRCVSLMGNLTRDGRATHYDVVTRLAERLNAQCYPLPVPVVTNTVEERKVLQAQPGYGVLRSLVDEATLLIMGIGYWSAEATLYHDGFITAAETAQAMQAGGVGELLGCAISADGEIVDAAYHDRLTSFVRTQPADRPTTIVASGVHRAPAIRAALRGRLANSLITDENTAKLILGME</sequence>
<dbReference type="Gene3D" id="1.10.10.10">
    <property type="entry name" value="Winged helix-like DNA-binding domain superfamily/Winged helix DNA-binding domain"/>
    <property type="match status" value="1"/>
</dbReference>
<dbReference type="PANTHER" id="PTHR34294:SF1">
    <property type="entry name" value="TRANSCRIPTIONAL REGULATOR LSRR"/>
    <property type="match status" value="1"/>
</dbReference>
<evidence type="ECO:0000256" key="3">
    <source>
        <dbReference type="ARBA" id="ARBA00023125"/>
    </source>
</evidence>